<proteinExistence type="predicted"/>
<evidence type="ECO:0000313" key="2">
    <source>
        <dbReference type="EMBL" id="CAF4356634.1"/>
    </source>
</evidence>
<feature type="transmembrane region" description="Helical" evidence="1">
    <location>
        <begin position="523"/>
        <end position="543"/>
    </location>
</feature>
<comment type="caution">
    <text evidence="2">The sequence shown here is derived from an EMBL/GenBank/DDBJ whole genome shotgun (WGS) entry which is preliminary data.</text>
</comment>
<evidence type="ECO:0000313" key="3">
    <source>
        <dbReference type="Proteomes" id="UP000663851"/>
    </source>
</evidence>
<gene>
    <name evidence="2" type="ORF">HFQ381_LOCUS17109</name>
</gene>
<dbReference type="Proteomes" id="UP000663851">
    <property type="component" value="Unassembled WGS sequence"/>
</dbReference>
<organism evidence="2 3">
    <name type="scientific">Rotaria socialis</name>
    <dbReference type="NCBI Taxonomy" id="392032"/>
    <lineage>
        <taxon>Eukaryota</taxon>
        <taxon>Metazoa</taxon>
        <taxon>Spiralia</taxon>
        <taxon>Gnathifera</taxon>
        <taxon>Rotifera</taxon>
        <taxon>Eurotatoria</taxon>
        <taxon>Bdelloidea</taxon>
        <taxon>Philodinida</taxon>
        <taxon>Philodinidae</taxon>
        <taxon>Rotaria</taxon>
    </lineage>
</organism>
<name>A0A820LB99_9BILA</name>
<reference evidence="2" key="1">
    <citation type="submission" date="2021-02" db="EMBL/GenBank/DDBJ databases">
        <authorList>
            <person name="Nowell W R."/>
        </authorList>
    </citation>
    <scope>NUCLEOTIDE SEQUENCE</scope>
</reference>
<dbReference type="EMBL" id="CAJOBO010001251">
    <property type="protein sequence ID" value="CAF4356634.1"/>
    <property type="molecule type" value="Genomic_DNA"/>
</dbReference>
<keyword evidence="1" id="KW-1133">Transmembrane helix</keyword>
<keyword evidence="1" id="KW-0812">Transmembrane</keyword>
<dbReference type="AlphaFoldDB" id="A0A820LB99"/>
<keyword evidence="1" id="KW-0472">Membrane</keyword>
<sequence length="603" mass="69195">MTELSTTTEGIIILIPSTGITDIVRTAFKRGVNRFINRQTSYDSDVFHYTLLQQKRGSDGLFAGEACRLSPTICSHDEQCCTGRCLCRRWTTTGPDSLYIPYCTKNLYSHFKLNSTPDELHRLKQYLFYQKKLAVYLIKQHRSVISEFNRQGFRFCHKLCIDKKTFDIYGFSPLRSNPNLFLINEKQFNRILNSLDIEQNHLHLIKQNETHSIVKSDPSFSSIDNSDSQLKTLDKNPLKLNRCSSLIASGHGISKAITSLMNNDTKQSNLDLIYQDKEMIYIHIYVLVMGLSLTQASTKIVYLENCTYSIDLYKQYLNLIGSSNDSRTLHIQAVYSLSSNKSSIPGHINNYSSHSVAVIPFFVQCQSSKNISAQTYLPFTQCSSTVTNFYLKKNFESTRTNLNLRTILSMNNVPVIYMGEYHLILSNCSFKLHSTIYKLKPNEIFSFRIEYESSILSDCSSCNGRTSICYEKTCQCRSGTKPVRLQQDKQYCIDITKNCTIDSQRCLYSKALAVNHFNELLCILIVLISFVFIVLLSLTWYLFRNPKRSEKDAYSNQSIFIIDKDEYTPSTLSSMDSRKLKIENEYPKIIGETNDGEILFILA</sequence>
<accession>A0A820LB99</accession>
<evidence type="ECO:0000256" key="1">
    <source>
        <dbReference type="SAM" id="Phobius"/>
    </source>
</evidence>
<protein>
    <submittedName>
        <fullName evidence="2">Uncharacterized protein</fullName>
    </submittedName>
</protein>